<dbReference type="PROSITE" id="PS50297">
    <property type="entry name" value="ANK_REP_REGION"/>
    <property type="match status" value="2"/>
</dbReference>
<evidence type="ECO:0000256" key="7">
    <source>
        <dbReference type="PROSITE-ProRule" id="PRU10099"/>
    </source>
</evidence>
<dbReference type="InterPro" id="IPR036152">
    <property type="entry name" value="Asp/glu_Ase-like_sf"/>
</dbReference>
<dbReference type="STRING" id="1884261.A0A5C3QRN5"/>
<proteinExistence type="inferred from homology"/>
<dbReference type="PANTHER" id="PTHR11707:SF28">
    <property type="entry name" value="60 KDA LYSOPHOSPHOLIPASE"/>
    <property type="match status" value="1"/>
</dbReference>
<evidence type="ECO:0000256" key="9">
    <source>
        <dbReference type="SAM" id="MobiDB-lite"/>
    </source>
</evidence>
<keyword evidence="3" id="KW-0378">Hydrolase</keyword>
<dbReference type="EC" id="3.5.1.1" evidence="1"/>
<dbReference type="OrthoDB" id="542841at2759"/>
<dbReference type="AlphaFoldDB" id="A0A5C3QRN5"/>
<dbReference type="PROSITE" id="PS00144">
    <property type="entry name" value="ASN_GLN_ASE_1"/>
    <property type="match status" value="1"/>
</dbReference>
<dbReference type="Pfam" id="PF00710">
    <property type="entry name" value="Asparaginase"/>
    <property type="match status" value="1"/>
</dbReference>
<dbReference type="SUPFAM" id="SSF48403">
    <property type="entry name" value="Ankyrin repeat"/>
    <property type="match status" value="1"/>
</dbReference>
<dbReference type="CDD" id="cd08963">
    <property type="entry name" value="L-asparaginase_I"/>
    <property type="match status" value="1"/>
</dbReference>
<evidence type="ECO:0000313" key="13">
    <source>
        <dbReference type="Proteomes" id="UP000305067"/>
    </source>
</evidence>
<gene>
    <name evidence="12" type="ORF">BDV98DRAFT_643716</name>
</gene>
<feature type="active site" evidence="7">
    <location>
        <position position="19"/>
    </location>
</feature>
<dbReference type="InterPro" id="IPR027475">
    <property type="entry name" value="Asparaginase/glutaminase_AS2"/>
</dbReference>
<dbReference type="InterPro" id="IPR002110">
    <property type="entry name" value="Ankyrin_rpt"/>
</dbReference>
<feature type="repeat" description="ANK" evidence="6">
    <location>
        <begin position="612"/>
        <end position="644"/>
    </location>
</feature>
<evidence type="ECO:0000259" key="10">
    <source>
        <dbReference type="Pfam" id="PF00710"/>
    </source>
</evidence>
<dbReference type="Pfam" id="PF17763">
    <property type="entry name" value="Asparaginase_C"/>
    <property type="match status" value="1"/>
</dbReference>
<evidence type="ECO:0000256" key="2">
    <source>
        <dbReference type="ARBA" id="ARBA00022737"/>
    </source>
</evidence>
<dbReference type="InterPro" id="IPR006034">
    <property type="entry name" value="Asparaginase/glutaminase-like"/>
</dbReference>
<dbReference type="EMBL" id="ML178821">
    <property type="protein sequence ID" value="TFL02939.1"/>
    <property type="molecule type" value="Genomic_DNA"/>
</dbReference>
<name>A0A5C3QRN5_9AGAR</name>
<dbReference type="InterPro" id="IPR040919">
    <property type="entry name" value="Asparaginase_C"/>
</dbReference>
<dbReference type="Pfam" id="PF12796">
    <property type="entry name" value="Ank_2"/>
    <property type="match status" value="1"/>
</dbReference>
<dbReference type="Gene3D" id="3.40.50.1170">
    <property type="entry name" value="L-asparaginase, N-terminal domain"/>
    <property type="match status" value="1"/>
</dbReference>
<dbReference type="SMART" id="SM00248">
    <property type="entry name" value="ANK"/>
    <property type="match status" value="3"/>
</dbReference>
<dbReference type="PROSITE" id="PS00917">
    <property type="entry name" value="ASN_GLN_ASE_2"/>
    <property type="match status" value="1"/>
</dbReference>
<feature type="domain" description="Asparaginase/glutaminase C-terminal" evidence="11">
    <location>
        <begin position="331"/>
        <end position="446"/>
    </location>
</feature>
<dbReference type="GO" id="GO:0006528">
    <property type="term" value="P:asparagine metabolic process"/>
    <property type="evidence" value="ECO:0007669"/>
    <property type="project" value="UniProtKB-ARBA"/>
</dbReference>
<dbReference type="PROSITE" id="PS51732">
    <property type="entry name" value="ASN_GLN_ASE_3"/>
    <property type="match status" value="1"/>
</dbReference>
<dbReference type="InterPro" id="IPR037152">
    <property type="entry name" value="L-asparaginase_N_sf"/>
</dbReference>
<keyword evidence="4 6" id="KW-0040">ANK repeat</keyword>
<dbReference type="SFLD" id="SFLDS00057">
    <property type="entry name" value="Glutaminase/Asparaginase"/>
    <property type="match status" value="1"/>
</dbReference>
<evidence type="ECO:0000256" key="5">
    <source>
        <dbReference type="ARBA" id="ARBA00061199"/>
    </source>
</evidence>
<dbReference type="Proteomes" id="UP000305067">
    <property type="component" value="Unassembled WGS sequence"/>
</dbReference>
<organism evidence="12 13">
    <name type="scientific">Pterulicium gracile</name>
    <dbReference type="NCBI Taxonomy" id="1884261"/>
    <lineage>
        <taxon>Eukaryota</taxon>
        <taxon>Fungi</taxon>
        <taxon>Dikarya</taxon>
        <taxon>Basidiomycota</taxon>
        <taxon>Agaricomycotina</taxon>
        <taxon>Agaricomycetes</taxon>
        <taxon>Agaricomycetidae</taxon>
        <taxon>Agaricales</taxon>
        <taxon>Pleurotineae</taxon>
        <taxon>Pterulaceae</taxon>
        <taxon>Pterulicium</taxon>
    </lineage>
</organism>
<feature type="region of interest" description="Disordered" evidence="9">
    <location>
        <begin position="66"/>
        <end position="95"/>
    </location>
</feature>
<feature type="active site" evidence="8">
    <location>
        <position position="210"/>
    </location>
</feature>
<dbReference type="InterPro" id="IPR036770">
    <property type="entry name" value="Ankyrin_rpt-contain_sf"/>
</dbReference>
<evidence type="ECO:0000256" key="8">
    <source>
        <dbReference type="PROSITE-ProRule" id="PRU10100"/>
    </source>
</evidence>
<dbReference type="SMART" id="SM00870">
    <property type="entry name" value="Asparaginase"/>
    <property type="match status" value="1"/>
</dbReference>
<dbReference type="PIRSF" id="PIRSF500176">
    <property type="entry name" value="L_ASNase"/>
    <property type="match status" value="1"/>
</dbReference>
<dbReference type="PIRSF" id="PIRSF001220">
    <property type="entry name" value="L-ASNase_gatD"/>
    <property type="match status" value="1"/>
</dbReference>
<accession>A0A5C3QRN5</accession>
<evidence type="ECO:0000259" key="11">
    <source>
        <dbReference type="Pfam" id="PF17763"/>
    </source>
</evidence>
<dbReference type="InterPro" id="IPR027473">
    <property type="entry name" value="L-asparaginase_C"/>
</dbReference>
<dbReference type="InterPro" id="IPR020827">
    <property type="entry name" value="Asparaginase/glutaminase_AS1"/>
</dbReference>
<dbReference type="Gene3D" id="3.40.50.40">
    <property type="match status" value="1"/>
</dbReference>
<evidence type="ECO:0000256" key="1">
    <source>
        <dbReference type="ARBA" id="ARBA00012920"/>
    </source>
</evidence>
<reference evidence="12 13" key="1">
    <citation type="journal article" date="2019" name="Nat. Ecol. Evol.">
        <title>Megaphylogeny resolves global patterns of mushroom evolution.</title>
        <authorList>
            <person name="Varga T."/>
            <person name="Krizsan K."/>
            <person name="Foldi C."/>
            <person name="Dima B."/>
            <person name="Sanchez-Garcia M."/>
            <person name="Sanchez-Ramirez S."/>
            <person name="Szollosi G.J."/>
            <person name="Szarkandi J.G."/>
            <person name="Papp V."/>
            <person name="Albert L."/>
            <person name="Andreopoulos W."/>
            <person name="Angelini C."/>
            <person name="Antonin V."/>
            <person name="Barry K.W."/>
            <person name="Bougher N.L."/>
            <person name="Buchanan P."/>
            <person name="Buyck B."/>
            <person name="Bense V."/>
            <person name="Catcheside P."/>
            <person name="Chovatia M."/>
            <person name="Cooper J."/>
            <person name="Damon W."/>
            <person name="Desjardin D."/>
            <person name="Finy P."/>
            <person name="Geml J."/>
            <person name="Haridas S."/>
            <person name="Hughes K."/>
            <person name="Justo A."/>
            <person name="Karasinski D."/>
            <person name="Kautmanova I."/>
            <person name="Kiss B."/>
            <person name="Kocsube S."/>
            <person name="Kotiranta H."/>
            <person name="LaButti K.M."/>
            <person name="Lechner B.E."/>
            <person name="Liimatainen K."/>
            <person name="Lipzen A."/>
            <person name="Lukacs Z."/>
            <person name="Mihaltcheva S."/>
            <person name="Morgado L.N."/>
            <person name="Niskanen T."/>
            <person name="Noordeloos M.E."/>
            <person name="Ohm R.A."/>
            <person name="Ortiz-Santana B."/>
            <person name="Ovrebo C."/>
            <person name="Racz N."/>
            <person name="Riley R."/>
            <person name="Savchenko A."/>
            <person name="Shiryaev A."/>
            <person name="Soop K."/>
            <person name="Spirin V."/>
            <person name="Szebenyi C."/>
            <person name="Tomsovsky M."/>
            <person name="Tulloss R.E."/>
            <person name="Uehling J."/>
            <person name="Grigoriev I.V."/>
            <person name="Vagvolgyi C."/>
            <person name="Papp T."/>
            <person name="Martin F.M."/>
            <person name="Miettinen O."/>
            <person name="Hibbett D.S."/>
            <person name="Nagy L.G."/>
        </authorList>
    </citation>
    <scope>NUCLEOTIDE SEQUENCE [LARGE SCALE GENOMIC DNA]</scope>
    <source>
        <strain evidence="12 13">CBS 309.79</strain>
    </source>
</reference>
<feature type="domain" description="L-asparaginase N-terminal" evidence="10">
    <location>
        <begin position="185"/>
        <end position="312"/>
    </location>
</feature>
<dbReference type="InterPro" id="IPR027474">
    <property type="entry name" value="L-asparaginase_N"/>
</dbReference>
<evidence type="ECO:0000313" key="12">
    <source>
        <dbReference type="EMBL" id="TFL02939.1"/>
    </source>
</evidence>
<dbReference type="SUPFAM" id="SSF53774">
    <property type="entry name" value="Glutaminase/Asparaginase"/>
    <property type="match status" value="1"/>
</dbReference>
<sequence>MEPQPSDESRVLIIYTGGTIGMLVGHQGYVPEPYFLTETLRSQTRFHDPHQDSLFSNSASVEGFRTWAGGASGKSSPVPSRPHSPQKELDAQNKAAAPPLHTLLVRSSRPIGEQFLGAGSPRAQFPCTKIADDVYEAPLPSLVTPSSSVPGSSGQKRIRYAILEWNPLLDSSNIDLDALSIRHQLDWIRIATEIELNYAQFDAFVVLHGTDTMSYTSSALSFMLEDLGKTVVITGAQIPLSQLRNDAVENLMGALTIAGHLIIPECSVYFNHTLYRGNRVTKVSSYDLSAFSSPNFAPLVNVGIDIVVNWNNVIRQTSLKRFRAFKHMDAHVATLRLFPGITAASVSAFMVPSVRGVVLETFGAGNAPQRQDLMDALKQACDRGVVIVAISQCAKGSVTAAYATGKTLLAVGIVPGGDMTPECALTKLSYLLSKSELSTADVRRLMSSSIRGELTMPGPPPTDTAILDDSEKATDKHKNQALSFILSRLTQLSTTGMAPPGITVSSPNSKSQETASSTAPWTWTAAELASTESVLLPIVIHLAAAKNDVAAIRFCLQAESAVTLADPSSSAPISSLTAPPPVPNGGSVGIGGGGGGGGGIPGGVVNCLEAGSGRSPLHVAALNGCRDAVGVLLESGALVHLRDALGHTALYYAARQGHVGTVDVLMQAGAILGGFDADGGFVTLAVRNAGAAGDVRAVEAWRKISEAGEAQKD</sequence>
<dbReference type="PRINTS" id="PR00139">
    <property type="entry name" value="ASNGLNASE"/>
</dbReference>
<dbReference type="InterPro" id="IPR041725">
    <property type="entry name" value="L-asparaginase_I"/>
</dbReference>
<dbReference type="FunFam" id="3.40.50.1170:FF:000003">
    <property type="entry name" value="60 kDa lysophospholipase"/>
    <property type="match status" value="1"/>
</dbReference>
<evidence type="ECO:0000256" key="4">
    <source>
        <dbReference type="ARBA" id="ARBA00023043"/>
    </source>
</evidence>
<evidence type="ECO:0000256" key="3">
    <source>
        <dbReference type="ARBA" id="ARBA00022801"/>
    </source>
</evidence>
<dbReference type="FunFam" id="3.40.50.40:FF:000001">
    <property type="entry name" value="L-asparaginase 1"/>
    <property type="match status" value="1"/>
</dbReference>
<dbReference type="Gene3D" id="1.25.40.20">
    <property type="entry name" value="Ankyrin repeat-containing domain"/>
    <property type="match status" value="1"/>
</dbReference>
<dbReference type="PROSITE" id="PS50088">
    <property type="entry name" value="ANK_REPEAT"/>
    <property type="match status" value="2"/>
</dbReference>
<comment type="similarity">
    <text evidence="5">In the N-terminal section; belongs to the asparaginase 1 family.</text>
</comment>
<dbReference type="GO" id="GO:0004067">
    <property type="term" value="F:asparaginase activity"/>
    <property type="evidence" value="ECO:0007669"/>
    <property type="project" value="UniProtKB-UniRule"/>
</dbReference>
<evidence type="ECO:0000256" key="6">
    <source>
        <dbReference type="PROSITE-ProRule" id="PRU00023"/>
    </source>
</evidence>
<feature type="repeat" description="ANK" evidence="6">
    <location>
        <begin position="645"/>
        <end position="677"/>
    </location>
</feature>
<dbReference type="PANTHER" id="PTHR11707">
    <property type="entry name" value="L-ASPARAGINASE"/>
    <property type="match status" value="1"/>
</dbReference>
<protein>
    <recommendedName>
        <fullName evidence="1">asparaginase</fullName>
        <ecNumber evidence="1">3.5.1.1</ecNumber>
    </recommendedName>
</protein>
<keyword evidence="13" id="KW-1185">Reference proteome</keyword>
<keyword evidence="2" id="KW-0677">Repeat</keyword>